<dbReference type="InterPro" id="IPR058763">
    <property type="entry name" value="RRM_RDR1/2-like"/>
</dbReference>
<evidence type="ECO:0000313" key="3">
    <source>
        <dbReference type="EMBL" id="KAF8703376.1"/>
    </source>
</evidence>
<sequence>MSTAAAAAPPGATATVRVSNIPFSAVAAELLAFFDSAVVAGAAFACEIAASRRGWLSRGHGSVQFDSAAVAARAVDLASSGRLPPFLGSRLSISAAHVDLLPRAPEFTLRAHGSSLLVGNRVAERELEVGRAWDDVRAEVIPGKRRVDLYLEHDSRRYKLEVLFEDIRECFGCRADGVAAILLQLTYAPRIHTAISGPTIKSKFTEERFHACKEDAKFAWVRALDFTPNNCFGECSTLVLKLREGAPVSDFLETLPFSGELGELTISSMDMFGSSAKVVPIVDCPSGFSVPYEILFRLNSLVHMEKLVARHVNGDLFKVLEDIPIDTLRRIFEKMNKLKSTCYEP</sequence>
<protein>
    <recommendedName>
        <fullName evidence="2">RRM domain-containing protein</fullName>
    </recommendedName>
</protein>
<dbReference type="Pfam" id="PF26252">
    <property type="entry name" value="RdRP_helical"/>
    <property type="match status" value="1"/>
</dbReference>
<dbReference type="Proteomes" id="UP000636709">
    <property type="component" value="Unassembled WGS sequence"/>
</dbReference>
<dbReference type="InterPro" id="IPR000504">
    <property type="entry name" value="RRM_dom"/>
</dbReference>
<gene>
    <name evidence="3" type="ORF">HU200_032176</name>
</gene>
<evidence type="ECO:0000256" key="1">
    <source>
        <dbReference type="PROSITE-ProRule" id="PRU00176"/>
    </source>
</evidence>
<dbReference type="InterPro" id="IPR012677">
    <property type="entry name" value="Nucleotide-bd_a/b_plait_sf"/>
</dbReference>
<dbReference type="GO" id="GO:0003723">
    <property type="term" value="F:RNA binding"/>
    <property type="evidence" value="ECO:0007669"/>
    <property type="project" value="UniProtKB-UniRule"/>
</dbReference>
<keyword evidence="4" id="KW-1185">Reference proteome</keyword>
<reference evidence="3" key="1">
    <citation type="submission" date="2020-07" db="EMBL/GenBank/DDBJ databases">
        <title>Genome sequence and genetic diversity analysis of an under-domesticated orphan crop, white fonio (Digitaria exilis).</title>
        <authorList>
            <person name="Bennetzen J.L."/>
            <person name="Chen S."/>
            <person name="Ma X."/>
            <person name="Wang X."/>
            <person name="Yssel A.E.J."/>
            <person name="Chaluvadi S.R."/>
            <person name="Johnson M."/>
            <person name="Gangashetty P."/>
            <person name="Hamidou F."/>
            <person name="Sanogo M.D."/>
            <person name="Zwaenepoel A."/>
            <person name="Wallace J."/>
            <person name="Van De Peer Y."/>
            <person name="Van Deynze A."/>
        </authorList>
    </citation>
    <scope>NUCLEOTIDE SEQUENCE</scope>
    <source>
        <tissue evidence="3">Leaves</tissue>
    </source>
</reference>
<dbReference type="Gene3D" id="3.30.70.330">
    <property type="match status" value="1"/>
</dbReference>
<evidence type="ECO:0000259" key="2">
    <source>
        <dbReference type="PROSITE" id="PS50102"/>
    </source>
</evidence>
<dbReference type="Pfam" id="PF26250">
    <property type="entry name" value="RRM_RdRP1_2"/>
    <property type="match status" value="1"/>
</dbReference>
<dbReference type="EMBL" id="JACEFO010001778">
    <property type="protein sequence ID" value="KAF8703376.1"/>
    <property type="molecule type" value="Genomic_DNA"/>
</dbReference>
<dbReference type="AlphaFoldDB" id="A0A835BNG9"/>
<feature type="domain" description="RRM" evidence="2">
    <location>
        <begin position="14"/>
        <end position="98"/>
    </location>
</feature>
<dbReference type="InterPro" id="IPR058751">
    <property type="entry name" value="RDRP_helical"/>
</dbReference>
<dbReference type="Pfam" id="PF24823">
    <property type="entry name" value="PH_RDR2"/>
    <property type="match status" value="1"/>
</dbReference>
<dbReference type="OrthoDB" id="6513042at2759"/>
<dbReference type="SUPFAM" id="SSF54928">
    <property type="entry name" value="RNA-binding domain, RBD"/>
    <property type="match status" value="1"/>
</dbReference>
<dbReference type="PROSITE" id="PS50102">
    <property type="entry name" value="RRM"/>
    <property type="match status" value="1"/>
</dbReference>
<evidence type="ECO:0000313" key="4">
    <source>
        <dbReference type="Proteomes" id="UP000636709"/>
    </source>
</evidence>
<name>A0A835BNG9_9POAL</name>
<comment type="caution">
    <text evidence="3">The sequence shown here is derived from an EMBL/GenBank/DDBJ whole genome shotgun (WGS) entry which is preliminary data.</text>
</comment>
<keyword evidence="1" id="KW-0694">RNA-binding</keyword>
<accession>A0A835BNG9</accession>
<organism evidence="3 4">
    <name type="scientific">Digitaria exilis</name>
    <dbReference type="NCBI Taxonomy" id="1010633"/>
    <lineage>
        <taxon>Eukaryota</taxon>
        <taxon>Viridiplantae</taxon>
        <taxon>Streptophyta</taxon>
        <taxon>Embryophyta</taxon>
        <taxon>Tracheophyta</taxon>
        <taxon>Spermatophyta</taxon>
        <taxon>Magnoliopsida</taxon>
        <taxon>Liliopsida</taxon>
        <taxon>Poales</taxon>
        <taxon>Poaceae</taxon>
        <taxon>PACMAD clade</taxon>
        <taxon>Panicoideae</taxon>
        <taxon>Panicodae</taxon>
        <taxon>Paniceae</taxon>
        <taxon>Anthephorinae</taxon>
        <taxon>Digitaria</taxon>
    </lineage>
</organism>
<dbReference type="InterPro" id="IPR057590">
    <property type="entry name" value="PH_RDR1/2-like"/>
</dbReference>
<dbReference type="InterPro" id="IPR035979">
    <property type="entry name" value="RBD_domain_sf"/>
</dbReference>
<proteinExistence type="predicted"/>